<comment type="caution">
    <text evidence="6">The sequence shown here is derived from an EMBL/GenBank/DDBJ whole genome shotgun (WGS) entry which is preliminary data.</text>
</comment>
<proteinExistence type="predicted"/>
<accession>A0A511XEP4</accession>
<dbReference type="Proteomes" id="UP000321635">
    <property type="component" value="Unassembled WGS sequence"/>
</dbReference>
<evidence type="ECO:0000256" key="2">
    <source>
        <dbReference type="SAM" id="MobiDB-lite"/>
    </source>
</evidence>
<dbReference type="PANTHER" id="PTHR33678:SF1">
    <property type="entry name" value="BLL1576 PROTEIN"/>
    <property type="match status" value="1"/>
</dbReference>
<sequence>MRIDLENLPLDPAHLTLLVWALAEEIETATLKISELEEKIRSYQKAPFRRKSEIWSSNQSALDLPGGVTGPELSPERAVTLESNQRRKEERREEARENAKKARRGIWPENAEVVTKIIPPDRDTCPECNGALNDAGETSGFTLEYIPASIKVINTIRPKCACRKCGELVQAKAPPRLANGCLAEPSLVAWILVSRYSDHTPFYRMHRILERSGANIARSTMVGWATMAASLLEPLYQSLLAHIKKSPRIHADETRLPTLKPGLGKTHTGYMWTYVTDDSTFGGKAPPAAIFCYEEGRGKKYPLKHLEGWSGVLQVDGYAGYNELERLGHVLLMGCWAHLRRLFFELAEEGSPLAADKLDQFKELYILDRHFKGLSPEERVEGRDGICEPLVTEMFNCLPYQLSGLSKTGKLFKAIEYMRRQRDKLVLFLTNGYADLDNNPVERVIRSVALGRKNSLFAGSEVGARNWAVIASLIETAKLNGVEPFAWLRDTLTKIMHGHPPDRADELLPFPATG</sequence>
<gene>
    <name evidence="6" type="ORF">ANI02nite_33070</name>
</gene>
<feature type="compositionally biased region" description="Basic and acidic residues" evidence="2">
    <location>
        <begin position="84"/>
        <end position="100"/>
    </location>
</feature>
<dbReference type="AlphaFoldDB" id="A0A511XEP4"/>
<evidence type="ECO:0000259" key="5">
    <source>
        <dbReference type="Pfam" id="PF13817"/>
    </source>
</evidence>
<feature type="domain" description="Transposase IS66 C-terminal" evidence="5">
    <location>
        <begin position="472"/>
        <end position="509"/>
    </location>
</feature>
<dbReference type="OrthoDB" id="9800877at2"/>
<evidence type="ECO:0000259" key="4">
    <source>
        <dbReference type="Pfam" id="PF13005"/>
    </source>
</evidence>
<keyword evidence="7" id="KW-1185">Reference proteome</keyword>
<feature type="coiled-coil region" evidence="1">
    <location>
        <begin position="19"/>
        <end position="46"/>
    </location>
</feature>
<dbReference type="InterPro" id="IPR039552">
    <property type="entry name" value="IS66_C"/>
</dbReference>
<dbReference type="InterPro" id="IPR024474">
    <property type="entry name" value="Znf_dom_IS66"/>
</dbReference>
<dbReference type="InterPro" id="IPR004291">
    <property type="entry name" value="Transposase_IS66_central"/>
</dbReference>
<dbReference type="PANTHER" id="PTHR33678">
    <property type="entry name" value="BLL1576 PROTEIN"/>
    <property type="match status" value="1"/>
</dbReference>
<evidence type="ECO:0000313" key="6">
    <source>
        <dbReference type="EMBL" id="GEN61423.1"/>
    </source>
</evidence>
<feature type="domain" description="Transposase IS66 zinc-finger binding" evidence="4">
    <location>
        <begin position="123"/>
        <end position="166"/>
    </location>
</feature>
<feature type="region of interest" description="Disordered" evidence="2">
    <location>
        <begin position="60"/>
        <end position="102"/>
    </location>
</feature>
<dbReference type="RefSeq" id="WP_026398937.1">
    <property type="nucleotide sequence ID" value="NZ_AUBI01000023.1"/>
</dbReference>
<evidence type="ECO:0000313" key="7">
    <source>
        <dbReference type="Proteomes" id="UP000321635"/>
    </source>
</evidence>
<dbReference type="EMBL" id="BJYF01000037">
    <property type="protein sequence ID" value="GEN61423.1"/>
    <property type="molecule type" value="Genomic_DNA"/>
</dbReference>
<evidence type="ECO:0000259" key="3">
    <source>
        <dbReference type="Pfam" id="PF03050"/>
    </source>
</evidence>
<evidence type="ECO:0000256" key="1">
    <source>
        <dbReference type="SAM" id="Coils"/>
    </source>
</evidence>
<dbReference type="Pfam" id="PF03050">
    <property type="entry name" value="DDE_Tnp_IS66"/>
    <property type="match status" value="1"/>
</dbReference>
<dbReference type="Pfam" id="PF13817">
    <property type="entry name" value="DDE_Tnp_IS66_C"/>
    <property type="match status" value="1"/>
</dbReference>
<keyword evidence="1" id="KW-0175">Coiled coil</keyword>
<dbReference type="NCBIfam" id="NF033517">
    <property type="entry name" value="transpos_IS66"/>
    <property type="match status" value="1"/>
</dbReference>
<protein>
    <submittedName>
        <fullName evidence="6">Transposase</fullName>
    </submittedName>
</protein>
<organism evidence="6 7">
    <name type="scientific">Acetobacter nitrogenifigens DSM 23921 = NBRC 105050</name>
    <dbReference type="NCBI Taxonomy" id="1120919"/>
    <lineage>
        <taxon>Bacteria</taxon>
        <taxon>Pseudomonadati</taxon>
        <taxon>Pseudomonadota</taxon>
        <taxon>Alphaproteobacteria</taxon>
        <taxon>Acetobacterales</taxon>
        <taxon>Acetobacteraceae</taxon>
        <taxon>Acetobacter</taxon>
    </lineage>
</organism>
<name>A0A511XEP4_9PROT</name>
<reference evidence="6 7" key="1">
    <citation type="submission" date="2019-07" db="EMBL/GenBank/DDBJ databases">
        <title>Whole genome shotgun sequence of Acetobacter nitrogenifigens NBRC 105050.</title>
        <authorList>
            <person name="Hosoyama A."/>
            <person name="Uohara A."/>
            <person name="Ohji S."/>
            <person name="Ichikawa N."/>
        </authorList>
    </citation>
    <scope>NUCLEOTIDE SEQUENCE [LARGE SCALE GENOMIC DNA]</scope>
    <source>
        <strain evidence="6 7">NBRC 105050</strain>
    </source>
</reference>
<dbReference type="Pfam" id="PF13005">
    <property type="entry name" value="zf-IS66"/>
    <property type="match status" value="1"/>
</dbReference>
<dbReference type="InterPro" id="IPR052344">
    <property type="entry name" value="Transposase-related"/>
</dbReference>
<feature type="domain" description="Transposase IS66 central" evidence="3">
    <location>
        <begin position="181"/>
        <end position="465"/>
    </location>
</feature>
<dbReference type="STRING" id="1120919.GCA_000429165_03489"/>